<organism evidence="1 2">
    <name type="scientific">Mucilaginibacter gracilis</name>
    <dbReference type="NCBI Taxonomy" id="423350"/>
    <lineage>
        <taxon>Bacteria</taxon>
        <taxon>Pseudomonadati</taxon>
        <taxon>Bacteroidota</taxon>
        <taxon>Sphingobacteriia</taxon>
        <taxon>Sphingobacteriales</taxon>
        <taxon>Sphingobacteriaceae</taxon>
        <taxon>Mucilaginibacter</taxon>
    </lineage>
</organism>
<evidence type="ECO:0008006" key="3">
    <source>
        <dbReference type="Google" id="ProtNLM"/>
    </source>
</evidence>
<comment type="caution">
    <text evidence="1">The sequence shown here is derived from an EMBL/GenBank/DDBJ whole genome shotgun (WGS) entry which is preliminary data.</text>
</comment>
<reference evidence="1 2" key="1">
    <citation type="submission" date="2018-10" db="EMBL/GenBank/DDBJ databases">
        <title>Genomic Encyclopedia of Archaeal and Bacterial Type Strains, Phase II (KMG-II): from individual species to whole genera.</title>
        <authorList>
            <person name="Goeker M."/>
        </authorList>
    </citation>
    <scope>NUCLEOTIDE SEQUENCE [LARGE SCALE GENOMIC DNA]</scope>
    <source>
        <strain evidence="1 2">DSM 18602</strain>
    </source>
</reference>
<dbReference type="Proteomes" id="UP000268007">
    <property type="component" value="Unassembled WGS sequence"/>
</dbReference>
<evidence type="ECO:0000313" key="1">
    <source>
        <dbReference type="EMBL" id="RKR82375.1"/>
    </source>
</evidence>
<keyword evidence="2" id="KW-1185">Reference proteome</keyword>
<accession>A0A495J071</accession>
<name>A0A495J071_9SPHI</name>
<protein>
    <recommendedName>
        <fullName evidence="3">Aminotransferase class V</fullName>
    </recommendedName>
</protein>
<gene>
    <name evidence="1" type="ORF">BDD43_2552</name>
</gene>
<evidence type="ECO:0000313" key="2">
    <source>
        <dbReference type="Proteomes" id="UP000268007"/>
    </source>
</evidence>
<sequence>MITQQMNNITKEELNKYRNDTAGSSAVVHFNNAGASLPPDVVINTIVDYLKEEATYGGYETEHKNIARIDP</sequence>
<proteinExistence type="predicted"/>
<dbReference type="AlphaFoldDB" id="A0A495J071"/>
<dbReference type="EMBL" id="RBKU01000001">
    <property type="protein sequence ID" value="RKR82375.1"/>
    <property type="molecule type" value="Genomic_DNA"/>
</dbReference>